<feature type="transmembrane region" description="Helical" evidence="2">
    <location>
        <begin position="6"/>
        <end position="23"/>
    </location>
</feature>
<keyword evidence="2" id="KW-1133">Transmembrane helix</keyword>
<organism evidence="3 4">
    <name type="scientific">Magallana gigas</name>
    <name type="common">Pacific oyster</name>
    <name type="synonym">Crassostrea gigas</name>
    <dbReference type="NCBI Taxonomy" id="29159"/>
    <lineage>
        <taxon>Eukaryota</taxon>
        <taxon>Metazoa</taxon>
        <taxon>Spiralia</taxon>
        <taxon>Lophotrochozoa</taxon>
        <taxon>Mollusca</taxon>
        <taxon>Bivalvia</taxon>
        <taxon>Autobranchia</taxon>
        <taxon>Pteriomorphia</taxon>
        <taxon>Ostreida</taxon>
        <taxon>Ostreoidea</taxon>
        <taxon>Ostreidae</taxon>
        <taxon>Magallana</taxon>
    </lineage>
</organism>
<proteinExistence type="predicted"/>
<protein>
    <submittedName>
        <fullName evidence="3">Uncharacterized protein</fullName>
    </submittedName>
</protein>
<feature type="compositionally biased region" description="Basic and acidic residues" evidence="1">
    <location>
        <begin position="189"/>
        <end position="202"/>
    </location>
</feature>
<evidence type="ECO:0000256" key="1">
    <source>
        <dbReference type="SAM" id="MobiDB-lite"/>
    </source>
</evidence>
<dbReference type="Proteomes" id="UP000005408">
    <property type="component" value="Unassembled WGS sequence"/>
</dbReference>
<dbReference type="EnsemblMetazoa" id="G19038.16">
    <property type="protein sequence ID" value="G19038.16:cds"/>
    <property type="gene ID" value="G19038"/>
</dbReference>
<evidence type="ECO:0000256" key="2">
    <source>
        <dbReference type="SAM" id="Phobius"/>
    </source>
</evidence>
<dbReference type="AlphaFoldDB" id="A0A8W8JKU3"/>
<keyword evidence="2" id="KW-0812">Transmembrane</keyword>
<keyword evidence="2" id="KW-0472">Membrane</keyword>
<accession>A0A8W8JKU3</accession>
<name>A0A8W8JKU3_MAGGI</name>
<evidence type="ECO:0000313" key="4">
    <source>
        <dbReference type="Proteomes" id="UP000005408"/>
    </source>
</evidence>
<sequence>MNGSGFLSVLYAIGIVFLTILLGERGISSTEAGSGNTTVYNSIYGYREFKEAYPSAEPTLCYSEPGVDVNGTVFTNFTCPLPDLDRKLTRCCNNTCCMPQVVPKRDKSDNSVTVAVTIVVVCAVGITLCMVLYCCCCQRRPGIHEGKLIWIKKKKDKIVYEEGGVSPAGSPSQENDDEEVLGFVYSPDEKGHTDHSLEKPLELDTPTQQKRVLPETNGVDKKPDRDLTIPLITIRKPSTPGPGNVMIKSVCN</sequence>
<reference evidence="3" key="1">
    <citation type="submission" date="2022-08" db="UniProtKB">
        <authorList>
            <consortium name="EnsemblMetazoa"/>
        </authorList>
    </citation>
    <scope>IDENTIFICATION</scope>
    <source>
        <strain evidence="3">05x7-T-G4-1.051#20</strain>
    </source>
</reference>
<feature type="region of interest" description="Disordered" evidence="1">
    <location>
        <begin position="189"/>
        <end position="225"/>
    </location>
</feature>
<feature type="transmembrane region" description="Helical" evidence="2">
    <location>
        <begin position="112"/>
        <end position="133"/>
    </location>
</feature>
<keyword evidence="4" id="KW-1185">Reference proteome</keyword>
<evidence type="ECO:0000313" key="3">
    <source>
        <dbReference type="EnsemblMetazoa" id="G19038.16:cds"/>
    </source>
</evidence>